<dbReference type="InterPro" id="IPR013107">
    <property type="entry name" value="Acyl-CoA_DH_C"/>
</dbReference>
<dbReference type="InterPro" id="IPR009100">
    <property type="entry name" value="AcylCoA_DH/oxidase_NM_dom_sf"/>
</dbReference>
<dbReference type="PANTHER" id="PTHR43884:SF12">
    <property type="entry name" value="ISOVALERYL-COA DEHYDROGENASE, MITOCHONDRIAL-RELATED"/>
    <property type="match status" value="1"/>
</dbReference>
<dbReference type="EMBL" id="JAVIZC010000001">
    <property type="protein sequence ID" value="MDR6100942.1"/>
    <property type="molecule type" value="Genomic_DNA"/>
</dbReference>
<evidence type="ECO:0000256" key="1">
    <source>
        <dbReference type="ARBA" id="ARBA00023002"/>
    </source>
</evidence>
<dbReference type="Pfam" id="PF08028">
    <property type="entry name" value="Acyl-CoA_dh_2"/>
    <property type="match status" value="1"/>
</dbReference>
<dbReference type="Proteomes" id="UP001255601">
    <property type="component" value="Unassembled WGS sequence"/>
</dbReference>
<dbReference type="Gene3D" id="2.40.110.10">
    <property type="entry name" value="Butyryl-CoA Dehydrogenase, subunit A, domain 2"/>
    <property type="match status" value="1"/>
</dbReference>
<dbReference type="InterPro" id="IPR036250">
    <property type="entry name" value="AcylCo_DH-like_C"/>
</dbReference>
<organism evidence="4 5">
    <name type="scientific">Agrobacterium larrymoorei</name>
    <dbReference type="NCBI Taxonomy" id="160699"/>
    <lineage>
        <taxon>Bacteria</taxon>
        <taxon>Pseudomonadati</taxon>
        <taxon>Pseudomonadota</taxon>
        <taxon>Alphaproteobacteria</taxon>
        <taxon>Hyphomicrobiales</taxon>
        <taxon>Rhizobiaceae</taxon>
        <taxon>Rhizobium/Agrobacterium group</taxon>
        <taxon>Agrobacterium</taxon>
    </lineage>
</organism>
<evidence type="ECO:0000259" key="2">
    <source>
        <dbReference type="Pfam" id="PF02771"/>
    </source>
</evidence>
<name>A0AAJ2B9M8_9HYPH</name>
<gene>
    <name evidence="4" type="ORF">QE369_001120</name>
</gene>
<dbReference type="PANTHER" id="PTHR43884">
    <property type="entry name" value="ACYL-COA DEHYDROGENASE"/>
    <property type="match status" value="1"/>
</dbReference>
<accession>A0AAJ2B9M8</accession>
<comment type="caution">
    <text evidence="4">The sequence shown here is derived from an EMBL/GenBank/DDBJ whole genome shotgun (WGS) entry which is preliminary data.</text>
</comment>
<feature type="domain" description="Acyl-CoA dehydrogenase/oxidase N-terminal" evidence="2">
    <location>
        <begin position="20"/>
        <end position="89"/>
    </location>
</feature>
<dbReference type="RefSeq" id="WP_309769904.1">
    <property type="nucleotide sequence ID" value="NZ_JAVIZC010000001.1"/>
</dbReference>
<dbReference type="GO" id="GO:0050660">
    <property type="term" value="F:flavin adenine dinucleotide binding"/>
    <property type="evidence" value="ECO:0007669"/>
    <property type="project" value="InterPro"/>
</dbReference>
<dbReference type="PIRSF" id="PIRSF016578">
    <property type="entry name" value="HsaA"/>
    <property type="match status" value="1"/>
</dbReference>
<dbReference type="SUPFAM" id="SSF47203">
    <property type="entry name" value="Acyl-CoA dehydrogenase C-terminal domain-like"/>
    <property type="match status" value="1"/>
</dbReference>
<dbReference type="EC" id="1.14.13.235" evidence="4"/>
<sequence>MDQVSSPNPVKPVTLAATLDEIRARRHEFEALGHIPLDMVEKLQAIGCYRAFVPKELGGDALSPAEFCALIETLSQADASTGWVASFGVSATYLSALPPETFRAIYTADPDSVFAGALFPPQPARRIDGGLSVSGRWKYCSGCMGASLIGAGVTLADGAETALPRMAIMPRVAVRIEQTWKTTGLAGTGSHDIVAEDVHVPEDWTFVRGGPSRQDAPAFRYPAMALAAQVLAVVSLGAAREALDHIRADAGRVSITGGPTTAARPWLQADFARSEATLRALRSVFYDTINEAWECLLRGDSIDRDLHTRLRLVATQAAHGGADVARAAFYMGGTGAIAKGHILSRTMMDTAAVAQHAFMAEGTWTAAGAALLNQPTMPGYP</sequence>
<proteinExistence type="predicted"/>
<feature type="domain" description="Acyl-CoA dehydrogenase C-terminal" evidence="3">
    <location>
        <begin position="230"/>
        <end position="360"/>
    </location>
</feature>
<dbReference type="Gene3D" id="1.10.540.10">
    <property type="entry name" value="Acyl-CoA dehydrogenase/oxidase, N-terminal domain"/>
    <property type="match status" value="1"/>
</dbReference>
<dbReference type="Gene3D" id="1.20.140.10">
    <property type="entry name" value="Butyryl-CoA Dehydrogenase, subunit A, domain 3"/>
    <property type="match status" value="1"/>
</dbReference>
<dbReference type="InterPro" id="IPR037069">
    <property type="entry name" value="AcylCoA_DH/ox_N_sf"/>
</dbReference>
<dbReference type="InterPro" id="IPR046373">
    <property type="entry name" value="Acyl-CoA_Oxase/DH_mid-dom_sf"/>
</dbReference>
<dbReference type="GO" id="GO:0003995">
    <property type="term" value="F:acyl-CoA dehydrogenase activity"/>
    <property type="evidence" value="ECO:0007669"/>
    <property type="project" value="TreeGrafter"/>
</dbReference>
<evidence type="ECO:0000313" key="4">
    <source>
        <dbReference type="EMBL" id="MDR6100942.1"/>
    </source>
</evidence>
<dbReference type="SUPFAM" id="SSF56645">
    <property type="entry name" value="Acyl-CoA dehydrogenase NM domain-like"/>
    <property type="match status" value="1"/>
</dbReference>
<dbReference type="AlphaFoldDB" id="A0AAJ2B9M8"/>
<dbReference type="Pfam" id="PF02771">
    <property type="entry name" value="Acyl-CoA_dh_N"/>
    <property type="match status" value="1"/>
</dbReference>
<evidence type="ECO:0000259" key="3">
    <source>
        <dbReference type="Pfam" id="PF08028"/>
    </source>
</evidence>
<keyword evidence="1 4" id="KW-0560">Oxidoreductase</keyword>
<protein>
    <submittedName>
        <fullName evidence="4">Alkylation response protein AidB-like acyl-CoA dehydrogenase</fullName>
        <ecNumber evidence="4">1.14.13.235</ecNumber>
    </submittedName>
</protein>
<evidence type="ECO:0000313" key="5">
    <source>
        <dbReference type="Proteomes" id="UP001255601"/>
    </source>
</evidence>
<dbReference type="InterPro" id="IPR013786">
    <property type="entry name" value="AcylCoA_DH/ox_N"/>
</dbReference>
<reference evidence="4" key="1">
    <citation type="submission" date="2023-08" db="EMBL/GenBank/DDBJ databases">
        <title>Functional and genomic diversity of the sorghum phyllosphere microbiome.</title>
        <authorList>
            <person name="Shade A."/>
        </authorList>
    </citation>
    <scope>NUCLEOTIDE SEQUENCE</scope>
    <source>
        <strain evidence="4">SORGH_AS_0974</strain>
    </source>
</reference>